<geneLocation type="plasmid" evidence="3 4">
    <name>pRAS01</name>
</geneLocation>
<dbReference type="Proteomes" id="UP000031952">
    <property type="component" value="Plasmid pRAS01"/>
</dbReference>
<sequence>MSITQNIQSFNNNYTSLQHIGNIAHHKGKSATSYGSVNSLTTHNNQYTLLYPDLVQELFNFSLHNSNSVKNNALFLRNGSFNNTKSSSLDSSLSPRDILFFLQIVSLYQLELSKGNTFITYPSLKLAKLLGVDASCDTTHLTANTHNSVNSLTDANMRATILKMTAKLESLEMLKVFRRKRSNGMDMANKLIPVLPDRLYARIKELPANLKVSDSSKLEHESNLEHILRTKLFVPIELEFMKSLFKNNLPSKYKLFFLNCIMSAYRNFRHNSRGSNILSFSATSSELIQKNNISRSTLDRIFRYVKQQGDSFFLQVEHKYTKSNDIDCNRYDKSIFVISINPVVFPISKKIHSQEAEITEFDYDIFQCSNPCIFPDTYRGFKTVWSKKQPSIIKKTALNNKDIIIKENNKNIDANINKNLDEKNEVLDKLSKNNQIKPQTFLQTSHSDHLESEQSSLSSKSLKNIFKDFMDALPFQFQDISDRKNKLNIPNNCNTIIPKQTASYSTNIGIHKKTAPKTKASNDRKHKDFRHFYPISEKDAKTLNFKANREFGTNFTNQLLLKLYIKYPEKRFKNRFTFLSYMVKALKEENHQAMLVNNPSFRFSCNIDEQEKRVLECEQYLIKVESSSGTCKISQVKKKIAGRFSSEISYSILTKARFIESSSKELLTILLPENLALSDMQREILTSEVCSVYGNNKCYLDRVKTGLKISAAVAKEEGNIEEAQSESTSDLSCSKPRSTPLSTLPEDSVWRQVRQALVLQYGNGIDTAWFSKAVASECKETSLLLLTMPTRFMADWVRNYYSHVIRRLAGSCGIKSVEYAYE</sequence>
<dbReference type="Gene3D" id="3.30.300.180">
    <property type="match status" value="1"/>
</dbReference>
<accession>A0A0C2R9B0</accession>
<feature type="compositionally biased region" description="Polar residues" evidence="1">
    <location>
        <begin position="725"/>
        <end position="741"/>
    </location>
</feature>
<proteinExistence type="predicted"/>
<dbReference type="InterPro" id="IPR038454">
    <property type="entry name" value="DnaA_N_sf"/>
</dbReference>
<feature type="domain" description="DnaA N-terminal" evidence="2">
    <location>
        <begin position="748"/>
        <end position="809"/>
    </location>
</feature>
<keyword evidence="3" id="KW-0614">Plasmid</keyword>
<dbReference type="EMBL" id="CP011517">
    <property type="protein sequence ID" value="KIJ88778.1"/>
    <property type="molecule type" value="Genomic_DNA"/>
</dbReference>
<dbReference type="InterPro" id="IPR024633">
    <property type="entry name" value="DnaA_N_dom"/>
</dbReference>
<evidence type="ECO:0000256" key="1">
    <source>
        <dbReference type="SAM" id="MobiDB-lite"/>
    </source>
</evidence>
<evidence type="ECO:0000259" key="2">
    <source>
        <dbReference type="Pfam" id="PF11638"/>
    </source>
</evidence>
<feature type="region of interest" description="Disordered" evidence="1">
    <location>
        <begin position="720"/>
        <end position="741"/>
    </location>
</feature>
<reference evidence="3 4" key="1">
    <citation type="journal article" date="2015" name="Genome Announc.">
        <title>Whole-Genome Sequence of 'Candidatus Rickettsia asemboensis' Strain NMRCii, Isolated from Fleas of Western Kenya.</title>
        <authorList>
            <person name="Jima D.D."/>
            <person name="Luce-Fedrow A."/>
            <person name="Yang Y."/>
            <person name="Maina A.N."/>
            <person name="Snesrud E.C."/>
            <person name="Otiang E."/>
            <person name="Njenga K."/>
            <person name="Jarman R.G."/>
            <person name="Richards A.L."/>
            <person name="Hang J."/>
        </authorList>
    </citation>
    <scope>NUCLEOTIDE SEQUENCE [LARGE SCALE GENOMIC DNA]</scope>
    <source>
        <strain evidence="3 4">NMRCii</strain>
        <plasmid evidence="3">pRAS01</plasmid>
    </source>
</reference>
<dbReference type="RefSeq" id="WP_041078773.1">
    <property type="nucleotide sequence ID" value="NZ_CP011517.1"/>
</dbReference>
<protein>
    <recommendedName>
        <fullName evidence="2">DnaA N-terminal domain-containing protein</fullName>
    </recommendedName>
</protein>
<organism evidence="3 4">
    <name type="scientific">Rickettsia asembonensis</name>
    <dbReference type="NCBI Taxonomy" id="1068590"/>
    <lineage>
        <taxon>Bacteria</taxon>
        <taxon>Pseudomonadati</taxon>
        <taxon>Pseudomonadota</taxon>
        <taxon>Alphaproteobacteria</taxon>
        <taxon>Rickettsiales</taxon>
        <taxon>Rickettsiaceae</taxon>
        <taxon>Rickettsieae</taxon>
        <taxon>Rickettsia</taxon>
        <taxon>spotted fever group</taxon>
    </lineage>
</organism>
<dbReference type="AlphaFoldDB" id="A0A0C2R9B0"/>
<keyword evidence="4" id="KW-1185">Reference proteome</keyword>
<evidence type="ECO:0000313" key="4">
    <source>
        <dbReference type="Proteomes" id="UP000031952"/>
    </source>
</evidence>
<evidence type="ECO:0000313" key="3">
    <source>
        <dbReference type="EMBL" id="KIJ88778.1"/>
    </source>
</evidence>
<gene>
    <name evidence="3" type="ORF">SB78_03630</name>
</gene>
<name>A0A0C2R9B0_9RICK</name>
<dbReference type="Pfam" id="PF11638">
    <property type="entry name" value="DnaA_N"/>
    <property type="match status" value="1"/>
</dbReference>